<dbReference type="PANTHER" id="PTHR14942">
    <property type="entry name" value="U11/U12 SMALL NUCLEAR RIBONUCLEOPROTEIN 25 KDA PROTEIN"/>
    <property type="match status" value="1"/>
</dbReference>
<evidence type="ECO:0000259" key="1">
    <source>
        <dbReference type="Pfam" id="PF18036"/>
    </source>
</evidence>
<reference evidence="2" key="1">
    <citation type="submission" date="2021-12" db="EMBL/GenBank/DDBJ databases">
        <authorList>
            <person name="King R."/>
        </authorList>
    </citation>
    <scope>NUCLEOTIDE SEQUENCE</scope>
</reference>
<dbReference type="Proteomes" id="UP001153714">
    <property type="component" value="Chromosome 12"/>
</dbReference>
<dbReference type="InterPro" id="IPR040610">
    <property type="entry name" value="SNRNP25_ubiquitin"/>
</dbReference>
<gene>
    <name evidence="2" type="ORF">DIATSA_LOCUS2230</name>
</gene>
<dbReference type="GO" id="GO:0005689">
    <property type="term" value="C:U12-type spliceosomal complex"/>
    <property type="evidence" value="ECO:0007669"/>
    <property type="project" value="TreeGrafter"/>
</dbReference>
<accession>A0A9N9WBB0</accession>
<dbReference type="InterPro" id="IPR029071">
    <property type="entry name" value="Ubiquitin-like_domsf"/>
</dbReference>
<protein>
    <recommendedName>
        <fullName evidence="1">SNRNP25 ubiquitin-like domain-containing protein</fullName>
    </recommendedName>
</protein>
<dbReference type="GO" id="GO:0000398">
    <property type="term" value="P:mRNA splicing, via spliceosome"/>
    <property type="evidence" value="ECO:0007669"/>
    <property type="project" value="InterPro"/>
</dbReference>
<dbReference type="AlphaFoldDB" id="A0A9N9WBB0"/>
<proteinExistence type="predicted"/>
<organism evidence="2 3">
    <name type="scientific">Diatraea saccharalis</name>
    <name type="common">sugarcane borer</name>
    <dbReference type="NCBI Taxonomy" id="40085"/>
    <lineage>
        <taxon>Eukaryota</taxon>
        <taxon>Metazoa</taxon>
        <taxon>Ecdysozoa</taxon>
        <taxon>Arthropoda</taxon>
        <taxon>Hexapoda</taxon>
        <taxon>Insecta</taxon>
        <taxon>Pterygota</taxon>
        <taxon>Neoptera</taxon>
        <taxon>Endopterygota</taxon>
        <taxon>Lepidoptera</taxon>
        <taxon>Glossata</taxon>
        <taxon>Ditrysia</taxon>
        <taxon>Pyraloidea</taxon>
        <taxon>Crambidae</taxon>
        <taxon>Crambinae</taxon>
        <taxon>Diatraea</taxon>
    </lineage>
</organism>
<dbReference type="SUPFAM" id="SSF54236">
    <property type="entry name" value="Ubiquitin-like"/>
    <property type="match status" value="1"/>
</dbReference>
<evidence type="ECO:0000313" key="3">
    <source>
        <dbReference type="Proteomes" id="UP001153714"/>
    </source>
</evidence>
<name>A0A9N9WBB0_9NEOP</name>
<dbReference type="InterPro" id="IPR039690">
    <property type="entry name" value="SNRNP25"/>
</dbReference>
<dbReference type="OrthoDB" id="72819at2759"/>
<keyword evidence="3" id="KW-1185">Reference proteome</keyword>
<feature type="domain" description="SNRNP25 ubiquitin-like" evidence="1">
    <location>
        <begin position="55"/>
        <end position="142"/>
    </location>
</feature>
<dbReference type="Pfam" id="PF18036">
    <property type="entry name" value="Ubiquitin_4"/>
    <property type="match status" value="1"/>
</dbReference>
<dbReference type="Gene3D" id="3.10.20.90">
    <property type="entry name" value="Phosphatidylinositol 3-kinase Catalytic Subunit, Chain A, domain 1"/>
    <property type="match status" value="1"/>
</dbReference>
<dbReference type="EMBL" id="OU893343">
    <property type="protein sequence ID" value="CAG9784116.1"/>
    <property type="molecule type" value="Genomic_DNA"/>
</dbReference>
<dbReference type="CDD" id="cd17058">
    <property type="entry name" value="Ubl_SNRNP25"/>
    <property type="match status" value="1"/>
</dbReference>
<dbReference type="PANTHER" id="PTHR14942:SF0">
    <property type="entry name" value="U11_U12 SMALL NUCLEAR RIBONUCLEOPROTEIN 25 KDA PROTEIN"/>
    <property type="match status" value="1"/>
</dbReference>
<sequence length="147" mass="16866">MNQIADTLSHDDLIQISHSAINDLINSDTLLSDLPGDIILEEINSQIAVEYGQSITVIISRDHEPALKVIVPQSAKVIDLKKAVARHFEIYQKRIGNKVKISWRYIWKTYDLSYDGLILDNDCSPIEHYGVVNKVTLHFKKKRKKKR</sequence>
<reference evidence="2" key="2">
    <citation type="submission" date="2022-10" db="EMBL/GenBank/DDBJ databases">
        <authorList>
            <consortium name="ENA_rothamsted_submissions"/>
            <consortium name="culmorum"/>
            <person name="King R."/>
        </authorList>
    </citation>
    <scope>NUCLEOTIDE SEQUENCE</scope>
</reference>
<evidence type="ECO:0000313" key="2">
    <source>
        <dbReference type="EMBL" id="CAG9784116.1"/>
    </source>
</evidence>